<evidence type="ECO:0000313" key="2">
    <source>
        <dbReference type="EMBL" id="OPC76869.1"/>
    </source>
</evidence>
<evidence type="ECO:0000313" key="3">
    <source>
        <dbReference type="Proteomes" id="UP000190037"/>
    </source>
</evidence>
<comment type="caution">
    <text evidence="2">The sequence shown here is derived from an EMBL/GenBank/DDBJ whole genome shotgun (WGS) entry which is preliminary data.</text>
</comment>
<name>A0A1T3NJ57_9ACTN</name>
<dbReference type="Proteomes" id="UP000190037">
    <property type="component" value="Unassembled WGS sequence"/>
</dbReference>
<organism evidence="2 3">
    <name type="scientific">Embleya scabrispora</name>
    <dbReference type="NCBI Taxonomy" id="159449"/>
    <lineage>
        <taxon>Bacteria</taxon>
        <taxon>Bacillati</taxon>
        <taxon>Actinomycetota</taxon>
        <taxon>Actinomycetes</taxon>
        <taxon>Kitasatosporales</taxon>
        <taxon>Streptomycetaceae</taxon>
        <taxon>Embleya</taxon>
    </lineage>
</organism>
<accession>A0A1T3NJ57</accession>
<dbReference type="AlphaFoldDB" id="A0A1T3NJ57"/>
<dbReference type="RefSeq" id="WP_078982718.1">
    <property type="nucleotide sequence ID" value="NZ_MWQN01000005.1"/>
</dbReference>
<proteinExistence type="predicted"/>
<keyword evidence="3" id="KW-1185">Reference proteome</keyword>
<dbReference type="EMBL" id="MWQN01000005">
    <property type="protein sequence ID" value="OPC76869.1"/>
    <property type="molecule type" value="Genomic_DNA"/>
</dbReference>
<sequence>MDESDPEWADALEWAERIAAGGSPRERSTLTTGAFDALGASGQWRLAYLLLVRVARACPPALFDVRGGPSLRLLVPASERPTTLDTVSLGVAAPAHPAGVPDVPRRLRPHGLVRLLRALGRRSAPAPLAHAAGGRGRTGPGSGAERATRRHGGAPRADVAHLLGAGRREDGAQILTQVVWDRLTDGRRDPEAAERQVASVMGLLGEDHALVGAIRDLCVTALDTIDRARAERDANAVPAGERADAVTARVAGEFHATHLTVSGVWAEDVHGRHLAITRLTLTFRDGLLDTIETANEDGAVHLKDTLLVDSPTAWPEWLRVVVGRFLRNEVCPDCEHLATAGIASTHHHDCPTRN</sequence>
<feature type="compositionally biased region" description="Gly residues" evidence="1">
    <location>
        <begin position="133"/>
        <end position="142"/>
    </location>
</feature>
<feature type="region of interest" description="Disordered" evidence="1">
    <location>
        <begin position="124"/>
        <end position="156"/>
    </location>
</feature>
<dbReference type="STRING" id="159449.B4N89_46210"/>
<protein>
    <submittedName>
        <fullName evidence="2">Uncharacterized protein</fullName>
    </submittedName>
</protein>
<gene>
    <name evidence="2" type="ORF">B4N89_46210</name>
</gene>
<reference evidence="2 3" key="1">
    <citation type="submission" date="2017-03" db="EMBL/GenBank/DDBJ databases">
        <title>Draft genome sequence of Streptomyces scabrisporus NF3, endophyte isolated from Amphipterygium adstringens.</title>
        <authorList>
            <person name="Vazquez M."/>
            <person name="Ceapa C.D."/>
            <person name="Rodriguez Luna D."/>
            <person name="Sanchez Esquivel S."/>
        </authorList>
    </citation>
    <scope>NUCLEOTIDE SEQUENCE [LARGE SCALE GENOMIC DNA]</scope>
    <source>
        <strain evidence="2 3">NF3</strain>
    </source>
</reference>
<evidence type="ECO:0000256" key="1">
    <source>
        <dbReference type="SAM" id="MobiDB-lite"/>
    </source>
</evidence>